<keyword evidence="8" id="KW-0119">Carbohydrate metabolism</keyword>
<dbReference type="Proteomes" id="UP001302676">
    <property type="component" value="Unassembled WGS sequence"/>
</dbReference>
<evidence type="ECO:0000256" key="6">
    <source>
        <dbReference type="ARBA" id="ARBA00022989"/>
    </source>
</evidence>
<feature type="transmembrane region" description="Helical" evidence="10">
    <location>
        <begin position="394"/>
        <end position="415"/>
    </location>
</feature>
<keyword evidence="6 10" id="KW-1133">Transmembrane helix</keyword>
<comment type="similarity">
    <text evidence="2 8">Belongs to the glycosyl hydrolase 12 (cellulase H) family.</text>
</comment>
<name>A0AAN6ZIX9_9PEZI</name>
<keyword evidence="14" id="KW-1185">Reference proteome</keyword>
<feature type="region of interest" description="Disordered" evidence="9">
    <location>
        <begin position="329"/>
        <end position="351"/>
    </location>
</feature>
<evidence type="ECO:0000313" key="14">
    <source>
        <dbReference type="Proteomes" id="UP001302676"/>
    </source>
</evidence>
<accession>A0AAN6ZIX9</accession>
<proteinExistence type="inferred from homology"/>
<organism evidence="13 14">
    <name type="scientific">Dichotomopilus funicola</name>
    <dbReference type="NCBI Taxonomy" id="1934379"/>
    <lineage>
        <taxon>Eukaryota</taxon>
        <taxon>Fungi</taxon>
        <taxon>Dikarya</taxon>
        <taxon>Ascomycota</taxon>
        <taxon>Pezizomycotina</taxon>
        <taxon>Sordariomycetes</taxon>
        <taxon>Sordariomycetidae</taxon>
        <taxon>Sordariales</taxon>
        <taxon>Chaetomiaceae</taxon>
        <taxon>Dichotomopilus</taxon>
    </lineage>
</organism>
<evidence type="ECO:0000259" key="12">
    <source>
        <dbReference type="Pfam" id="PF00535"/>
    </source>
</evidence>
<dbReference type="GeneID" id="87814733"/>
<sequence>MCPSAFFLMVVALWARWTTGAYDEKLCNEGTYDSPDTGFTYVPNSWNAEGNGFACIAVRDSPPSFDATWRWSSEPGTVHSYPHVKLTHPALPVPLARVSAFVLSAQWAMAPGSTPHSVPGFDWSGLADQDVSANAAFDLFADRDPDISQEETRAETEIMVWLAKVGNAQPLGYNGSESYHARLRIGDMDFLLYYGTNQRGTSVFTWAATSRQTSFAADISPLLEYLWRNDLVSSESHVGLVGFGTEGSHADKNITFSSTKYEVEVSLGPAPGSSATPRPSQASPNLNPTATPSGARRLVLNEKVDLPQSSDEGLERSAPAVPAVKVEAQGDDALPEDAGAATATATPEKKSRNPFKRGYRAFRRTYCPTEEPGLVLPTGPTDDEKLKYVSTNRIPLYVFGVFSFLTLSAGMWLFAVSSPIFSWYGVFVGFLNIYLIISYFVGVIGRDWDYQAHQTRVEEFPITEETAPTIDVYLPCCSEPLEILENTYRHIVKLDWPTTKLRVYVLDDGDQPAVRQLAGEYGFNYIVREDRPRLRKAGNLRWAFSRTTGDYFTIFDADFCPRPDFLRELVVEHMADDKIAIVQSPQYFRVTDDQTWVEQGAGATQELFYRVVQVNRDKWGASICVGSNAVYRRAALEEVGGTAEIGFSEDVHTGFGAVDRGWKVKYVPLCLATGICPNTPRSFFSQQMRWARGSTTLLTTRHFWVSNLTFMQKVCYLCGLLYYSAVSLGLFISPIPGTLLLFIRPEWFKYYNLAFAIPSIIYGSLLFRFWAKAKYGFNVQHVMVVQSYAYLTAIKDRLFGIELLWAASGDKKAHKSNKYRNMRILCWLWTIISVGGVIAAVTYRLLTGFPWYHTIPLLVLNAYNVYIAHYFLLCSWRW</sequence>
<dbReference type="EMBL" id="MU853620">
    <property type="protein sequence ID" value="KAK4140945.1"/>
    <property type="molecule type" value="Genomic_DNA"/>
</dbReference>
<evidence type="ECO:0000256" key="7">
    <source>
        <dbReference type="ARBA" id="ARBA00023136"/>
    </source>
</evidence>
<evidence type="ECO:0000256" key="9">
    <source>
        <dbReference type="SAM" id="MobiDB-lite"/>
    </source>
</evidence>
<keyword evidence="5 10" id="KW-0812">Transmembrane</keyword>
<dbReference type="InterPro" id="IPR002594">
    <property type="entry name" value="GH12"/>
</dbReference>
<feature type="transmembrane region" description="Helical" evidence="10">
    <location>
        <begin position="851"/>
        <end position="873"/>
    </location>
</feature>
<evidence type="ECO:0000256" key="2">
    <source>
        <dbReference type="ARBA" id="ARBA00005519"/>
    </source>
</evidence>
<keyword evidence="8" id="KW-0378">Hydrolase</keyword>
<evidence type="ECO:0000256" key="10">
    <source>
        <dbReference type="SAM" id="Phobius"/>
    </source>
</evidence>
<keyword evidence="7 10" id="KW-0472">Membrane</keyword>
<dbReference type="RefSeq" id="XP_062634316.1">
    <property type="nucleotide sequence ID" value="XM_062778120.1"/>
</dbReference>
<dbReference type="Pfam" id="PF00535">
    <property type="entry name" value="Glycos_transf_2"/>
    <property type="match status" value="1"/>
</dbReference>
<evidence type="ECO:0000256" key="5">
    <source>
        <dbReference type="ARBA" id="ARBA00022692"/>
    </source>
</evidence>
<dbReference type="InterPro" id="IPR013320">
    <property type="entry name" value="ConA-like_dom_sf"/>
</dbReference>
<feature type="transmembrane region" description="Helical" evidence="10">
    <location>
        <begin position="421"/>
        <end position="444"/>
    </location>
</feature>
<evidence type="ECO:0000256" key="11">
    <source>
        <dbReference type="SAM" id="SignalP"/>
    </source>
</evidence>
<dbReference type="InterPro" id="IPR029044">
    <property type="entry name" value="Nucleotide-diphossugar_trans"/>
</dbReference>
<dbReference type="GO" id="GO:0016757">
    <property type="term" value="F:glycosyltransferase activity"/>
    <property type="evidence" value="ECO:0007669"/>
    <property type="project" value="UniProtKB-KW"/>
</dbReference>
<dbReference type="InterPro" id="IPR001173">
    <property type="entry name" value="Glyco_trans_2-like"/>
</dbReference>
<dbReference type="PANTHER" id="PTHR43867">
    <property type="entry name" value="CELLULOSE SYNTHASE CATALYTIC SUBUNIT A [UDP-FORMING]"/>
    <property type="match status" value="1"/>
</dbReference>
<dbReference type="GO" id="GO:0016020">
    <property type="term" value="C:membrane"/>
    <property type="evidence" value="ECO:0007669"/>
    <property type="project" value="UniProtKB-SubCell"/>
</dbReference>
<feature type="region of interest" description="Disordered" evidence="9">
    <location>
        <begin position="267"/>
        <end position="294"/>
    </location>
</feature>
<dbReference type="SUPFAM" id="SSF53448">
    <property type="entry name" value="Nucleotide-diphospho-sugar transferases"/>
    <property type="match status" value="1"/>
</dbReference>
<dbReference type="PANTHER" id="PTHR43867:SF2">
    <property type="entry name" value="CELLULOSE SYNTHASE CATALYTIC SUBUNIT A [UDP-FORMING]"/>
    <property type="match status" value="1"/>
</dbReference>
<feature type="chain" id="PRO_5042985592" description="Glycosyltransferase 2-like domain-containing protein" evidence="11">
    <location>
        <begin position="21"/>
        <end position="878"/>
    </location>
</feature>
<dbReference type="Gene3D" id="3.90.550.10">
    <property type="entry name" value="Spore Coat Polysaccharide Biosynthesis Protein SpsA, Chain A"/>
    <property type="match status" value="1"/>
</dbReference>
<dbReference type="Gene3D" id="2.60.120.180">
    <property type="match status" value="1"/>
</dbReference>
<feature type="transmembrane region" description="Helical" evidence="10">
    <location>
        <begin position="824"/>
        <end position="845"/>
    </location>
</feature>
<feature type="signal peptide" evidence="11">
    <location>
        <begin position="1"/>
        <end position="20"/>
    </location>
</feature>
<feature type="transmembrane region" description="Helical" evidence="10">
    <location>
        <begin position="720"/>
        <end position="744"/>
    </location>
</feature>
<evidence type="ECO:0000256" key="3">
    <source>
        <dbReference type="ARBA" id="ARBA00022676"/>
    </source>
</evidence>
<gene>
    <name evidence="13" type="ORF">C8A04DRAFT_14494</name>
</gene>
<dbReference type="AlphaFoldDB" id="A0AAN6ZIX9"/>
<keyword evidence="3" id="KW-0328">Glycosyltransferase</keyword>
<evidence type="ECO:0000256" key="4">
    <source>
        <dbReference type="ARBA" id="ARBA00022679"/>
    </source>
</evidence>
<comment type="subcellular location">
    <subcellularLocation>
        <location evidence="1">Membrane</location>
        <topology evidence="1">Multi-pass membrane protein</topology>
    </subcellularLocation>
</comment>
<keyword evidence="8" id="KW-0624">Polysaccharide degradation</keyword>
<dbReference type="InterPro" id="IPR013319">
    <property type="entry name" value="GH11/12"/>
</dbReference>
<feature type="domain" description="Glycosyltransferase 2-like" evidence="12">
    <location>
        <begin position="472"/>
        <end position="639"/>
    </location>
</feature>
<dbReference type="SUPFAM" id="SSF49899">
    <property type="entry name" value="Concanavalin A-like lectins/glucanases"/>
    <property type="match status" value="1"/>
</dbReference>
<dbReference type="Pfam" id="PF01670">
    <property type="entry name" value="Glyco_hydro_12"/>
    <property type="match status" value="1"/>
</dbReference>
<protein>
    <recommendedName>
        <fullName evidence="12">Glycosyltransferase 2-like domain-containing protein</fullName>
    </recommendedName>
</protein>
<feature type="compositionally biased region" description="Polar residues" evidence="9">
    <location>
        <begin position="273"/>
        <end position="292"/>
    </location>
</feature>
<comment type="caution">
    <text evidence="13">The sequence shown here is derived from an EMBL/GenBank/DDBJ whole genome shotgun (WGS) entry which is preliminary data.</text>
</comment>
<evidence type="ECO:0000256" key="1">
    <source>
        <dbReference type="ARBA" id="ARBA00004141"/>
    </source>
</evidence>
<keyword evidence="11" id="KW-0732">Signal</keyword>
<reference evidence="13" key="2">
    <citation type="submission" date="2023-05" db="EMBL/GenBank/DDBJ databases">
        <authorList>
            <consortium name="Lawrence Berkeley National Laboratory"/>
            <person name="Steindorff A."/>
            <person name="Hensen N."/>
            <person name="Bonometti L."/>
            <person name="Westerberg I."/>
            <person name="Brannstrom I.O."/>
            <person name="Guillou S."/>
            <person name="Cros-Aarteil S."/>
            <person name="Calhoun S."/>
            <person name="Haridas S."/>
            <person name="Kuo A."/>
            <person name="Mondo S."/>
            <person name="Pangilinan J."/>
            <person name="Riley R."/>
            <person name="Labutti K."/>
            <person name="Andreopoulos B."/>
            <person name="Lipzen A."/>
            <person name="Chen C."/>
            <person name="Yanf M."/>
            <person name="Daum C."/>
            <person name="Ng V."/>
            <person name="Clum A."/>
            <person name="Ohm R."/>
            <person name="Martin F."/>
            <person name="Silar P."/>
            <person name="Natvig D."/>
            <person name="Lalanne C."/>
            <person name="Gautier V."/>
            <person name="Ament-Velasquez S.L."/>
            <person name="Kruys A."/>
            <person name="Hutchinson M.I."/>
            <person name="Powell A.J."/>
            <person name="Barry K."/>
            <person name="Miller A.N."/>
            <person name="Grigoriev I.V."/>
            <person name="Debuchy R."/>
            <person name="Gladieux P."/>
            <person name="Thoren M.H."/>
            <person name="Johannesson H."/>
        </authorList>
    </citation>
    <scope>NUCLEOTIDE SEQUENCE</scope>
    <source>
        <strain evidence="13">CBS 141.50</strain>
    </source>
</reference>
<dbReference type="CDD" id="cd06421">
    <property type="entry name" value="CESA_CelA_like"/>
    <property type="match status" value="1"/>
</dbReference>
<evidence type="ECO:0000313" key="13">
    <source>
        <dbReference type="EMBL" id="KAK4140945.1"/>
    </source>
</evidence>
<keyword evidence="8" id="KW-0326">Glycosidase</keyword>
<dbReference type="GO" id="GO:0000272">
    <property type="term" value="P:polysaccharide catabolic process"/>
    <property type="evidence" value="ECO:0007669"/>
    <property type="project" value="UniProtKB-KW"/>
</dbReference>
<keyword evidence="4" id="KW-0808">Transferase</keyword>
<dbReference type="GO" id="GO:0008810">
    <property type="term" value="F:cellulase activity"/>
    <property type="evidence" value="ECO:0007669"/>
    <property type="project" value="InterPro"/>
</dbReference>
<reference evidence="13" key="1">
    <citation type="journal article" date="2023" name="Mol. Phylogenet. Evol.">
        <title>Genome-scale phylogeny and comparative genomics of the fungal order Sordariales.</title>
        <authorList>
            <person name="Hensen N."/>
            <person name="Bonometti L."/>
            <person name="Westerberg I."/>
            <person name="Brannstrom I.O."/>
            <person name="Guillou S."/>
            <person name="Cros-Aarteil S."/>
            <person name="Calhoun S."/>
            <person name="Haridas S."/>
            <person name="Kuo A."/>
            <person name="Mondo S."/>
            <person name="Pangilinan J."/>
            <person name="Riley R."/>
            <person name="LaButti K."/>
            <person name="Andreopoulos B."/>
            <person name="Lipzen A."/>
            <person name="Chen C."/>
            <person name="Yan M."/>
            <person name="Daum C."/>
            <person name="Ng V."/>
            <person name="Clum A."/>
            <person name="Steindorff A."/>
            <person name="Ohm R.A."/>
            <person name="Martin F."/>
            <person name="Silar P."/>
            <person name="Natvig D.O."/>
            <person name="Lalanne C."/>
            <person name="Gautier V."/>
            <person name="Ament-Velasquez S.L."/>
            <person name="Kruys A."/>
            <person name="Hutchinson M.I."/>
            <person name="Powell A.J."/>
            <person name="Barry K."/>
            <person name="Miller A.N."/>
            <person name="Grigoriev I.V."/>
            <person name="Debuchy R."/>
            <person name="Gladieux P."/>
            <person name="Hiltunen Thoren M."/>
            <person name="Johannesson H."/>
        </authorList>
    </citation>
    <scope>NUCLEOTIDE SEQUENCE</scope>
    <source>
        <strain evidence="13">CBS 141.50</strain>
    </source>
</reference>
<dbReference type="InterPro" id="IPR050321">
    <property type="entry name" value="Glycosyltr_2/OpgH_subfam"/>
</dbReference>
<feature type="transmembrane region" description="Helical" evidence="10">
    <location>
        <begin position="750"/>
        <end position="771"/>
    </location>
</feature>
<evidence type="ECO:0000256" key="8">
    <source>
        <dbReference type="RuleBase" id="RU361163"/>
    </source>
</evidence>